<dbReference type="GeneID" id="30582365"/>
<keyword evidence="1" id="KW-0472">Membrane</keyword>
<keyword evidence="1" id="KW-1133">Transmembrane helix</keyword>
<dbReference type="Proteomes" id="UP000267921">
    <property type="component" value="Unassembled WGS sequence"/>
</dbReference>
<organism evidence="3 4">
    <name type="scientific">Methanohalophilus halophilus</name>
    <dbReference type="NCBI Taxonomy" id="2177"/>
    <lineage>
        <taxon>Archaea</taxon>
        <taxon>Methanobacteriati</taxon>
        <taxon>Methanobacteriota</taxon>
        <taxon>Stenosarchaea group</taxon>
        <taxon>Methanomicrobia</taxon>
        <taxon>Methanosarcinales</taxon>
        <taxon>Methanosarcinaceae</taxon>
        <taxon>Methanohalophilus</taxon>
    </lineage>
</organism>
<evidence type="ECO:0000313" key="4">
    <source>
        <dbReference type="Proteomes" id="UP000198669"/>
    </source>
</evidence>
<feature type="transmembrane region" description="Helical" evidence="1">
    <location>
        <begin position="20"/>
        <end position="41"/>
    </location>
</feature>
<evidence type="ECO:0000256" key="1">
    <source>
        <dbReference type="SAM" id="Phobius"/>
    </source>
</evidence>
<feature type="transmembrane region" description="Helical" evidence="1">
    <location>
        <begin position="48"/>
        <end position="70"/>
    </location>
</feature>
<reference evidence="3 4" key="1">
    <citation type="submission" date="2016-10" db="EMBL/GenBank/DDBJ databases">
        <authorList>
            <person name="de Groot N.N."/>
        </authorList>
    </citation>
    <scope>NUCLEOTIDE SEQUENCE [LARGE SCALE GENOMIC DNA]</scope>
    <source>
        <strain evidence="3 4">Z-7982</strain>
    </source>
</reference>
<gene>
    <name evidence="2" type="ORF">EFE40_01415</name>
    <name evidence="3" type="ORF">SAMN04515625_0097</name>
</gene>
<proteinExistence type="predicted"/>
<evidence type="ECO:0000313" key="3">
    <source>
        <dbReference type="EMBL" id="SDW00576.1"/>
    </source>
</evidence>
<accession>A0A1H2Q096</accession>
<dbReference type="EMBL" id="FNMU01000001">
    <property type="protein sequence ID" value="SDW00576.1"/>
    <property type="molecule type" value="Genomic_DNA"/>
</dbReference>
<dbReference type="Proteomes" id="UP000198669">
    <property type="component" value="Unassembled WGS sequence"/>
</dbReference>
<evidence type="ECO:0000313" key="5">
    <source>
        <dbReference type="Proteomes" id="UP000267921"/>
    </source>
</evidence>
<dbReference type="AlphaFoldDB" id="A0A1H2Q096"/>
<dbReference type="OrthoDB" id="121332at2157"/>
<keyword evidence="1" id="KW-0812">Transmembrane</keyword>
<protein>
    <submittedName>
        <fullName evidence="3">Uncharacterized protein</fullName>
    </submittedName>
</protein>
<evidence type="ECO:0000313" key="2">
    <source>
        <dbReference type="EMBL" id="RNI10867.1"/>
    </source>
</evidence>
<dbReference type="EMBL" id="RJJG01000001">
    <property type="protein sequence ID" value="RNI10867.1"/>
    <property type="molecule type" value="Genomic_DNA"/>
</dbReference>
<reference evidence="2 5" key="2">
    <citation type="submission" date="2018-10" db="EMBL/GenBank/DDBJ databases">
        <title>Cultivation of a novel Methanohalophilus strain from Kebrit Deep of the Red Sea and a genomic comparison of members of the genus Methanohalophilus.</title>
        <authorList>
            <person name="Guan Y."/>
            <person name="Ngugi D.K."/>
            <person name="Stingl U."/>
        </authorList>
    </citation>
    <scope>NUCLEOTIDE SEQUENCE [LARGE SCALE GENOMIC DNA]</scope>
    <source>
        <strain evidence="2 5">DSM 3094</strain>
    </source>
</reference>
<sequence>MNRQVPNINIVNNMPPEKGIFQIIVLITTVIIYVATVNLIFQMAGGTIPIYAPGTLVVALLGYVLGTYLYSKIYE</sequence>
<dbReference type="RefSeq" id="WP_123130975.1">
    <property type="nucleotide sequence ID" value="NZ_CP017921.1"/>
</dbReference>
<name>A0A1H2Q096_9EURY</name>